<dbReference type="Proteomes" id="UP000520198">
    <property type="component" value="Unassembled WGS sequence"/>
</dbReference>
<keyword evidence="2 5" id="KW-0808">Transferase</keyword>
<dbReference type="EMBL" id="JABWDU010000008">
    <property type="protein sequence ID" value="NVD42211.1"/>
    <property type="molecule type" value="Genomic_DNA"/>
</dbReference>
<protein>
    <submittedName>
        <fullName evidence="5">4'-phosphopantetheinyl transferase superfamily protein</fullName>
    </submittedName>
</protein>
<proteinExistence type="inferred from homology"/>
<gene>
    <name evidence="5" type="ORF">HT585_25400</name>
</gene>
<dbReference type="InterPro" id="IPR050559">
    <property type="entry name" value="P-Pant_transferase_sf"/>
</dbReference>
<feature type="domain" description="4'-phosphopantetheinyl transferase N-terminal" evidence="4">
    <location>
        <begin position="25"/>
        <end position="109"/>
    </location>
</feature>
<dbReference type="GO" id="GO:0019878">
    <property type="term" value="P:lysine biosynthetic process via aminoadipic acid"/>
    <property type="evidence" value="ECO:0007669"/>
    <property type="project" value="TreeGrafter"/>
</dbReference>
<dbReference type="InterPro" id="IPR037143">
    <property type="entry name" value="4-PPantetheinyl_Trfase_dom_sf"/>
</dbReference>
<sequence>MRPSLDRIGPNFIDIWRWNLDQDEREIDRLFPLLSGEERARASRFVYPEHRQRFIAGRAGLRLVLGHYLHLPPHRIGLACNVFGKPRIAGASELLQFNLSHSADVAMLAISDHYPVGIDVEAIKPLKEDIAGHFFSKRECDALAAFDGDDYMRAFYRCWTRKEAFVKAHGAGLSLPLASFDVTVDATSRPKLESLDGDHDAPLNWSLFDLATPPGFAGTLAALTLGNAVHLRYWNDDVLALKASVAHPAHNDPRPRQSGGNRASPA</sequence>
<keyword evidence="6" id="KW-1185">Reference proteome</keyword>
<name>A0A7Y6UQ69_9HYPH</name>
<evidence type="ECO:0000313" key="5">
    <source>
        <dbReference type="EMBL" id="NVD42211.1"/>
    </source>
</evidence>
<evidence type="ECO:0000256" key="2">
    <source>
        <dbReference type="ARBA" id="ARBA00022679"/>
    </source>
</evidence>
<evidence type="ECO:0000259" key="4">
    <source>
        <dbReference type="Pfam" id="PF22624"/>
    </source>
</evidence>
<dbReference type="Gene3D" id="3.90.470.20">
    <property type="entry name" value="4'-phosphopantetheinyl transferase domain"/>
    <property type="match status" value="2"/>
</dbReference>
<feature type="domain" description="4'-phosphopantetheinyl transferase" evidence="3">
    <location>
        <begin position="115"/>
        <end position="207"/>
    </location>
</feature>
<dbReference type="SUPFAM" id="SSF56214">
    <property type="entry name" value="4'-phosphopantetheinyl transferase"/>
    <property type="match status" value="2"/>
</dbReference>
<comment type="caution">
    <text evidence="5">The sequence shown here is derived from an EMBL/GenBank/DDBJ whole genome shotgun (WGS) entry which is preliminary data.</text>
</comment>
<dbReference type="AlphaFoldDB" id="A0A7Y6UQ69"/>
<accession>A0A7Y6UQ69</accession>
<dbReference type="InterPro" id="IPR055066">
    <property type="entry name" value="AASDHPPT_N"/>
</dbReference>
<dbReference type="GO" id="GO:0000287">
    <property type="term" value="F:magnesium ion binding"/>
    <property type="evidence" value="ECO:0007669"/>
    <property type="project" value="InterPro"/>
</dbReference>
<dbReference type="RefSeq" id="WP_176355583.1">
    <property type="nucleotide sequence ID" value="NZ_JABWDU010000008.1"/>
</dbReference>
<evidence type="ECO:0000259" key="3">
    <source>
        <dbReference type="Pfam" id="PF01648"/>
    </source>
</evidence>
<dbReference type="Pfam" id="PF22624">
    <property type="entry name" value="AASDHPPT_N"/>
    <property type="match status" value="1"/>
</dbReference>
<evidence type="ECO:0000313" key="6">
    <source>
        <dbReference type="Proteomes" id="UP000520198"/>
    </source>
</evidence>
<dbReference type="PANTHER" id="PTHR12215">
    <property type="entry name" value="PHOSPHOPANTETHEINE TRANSFERASE"/>
    <property type="match status" value="1"/>
</dbReference>
<dbReference type="GO" id="GO:0008897">
    <property type="term" value="F:holo-[acyl-carrier-protein] synthase activity"/>
    <property type="evidence" value="ECO:0007669"/>
    <property type="project" value="InterPro"/>
</dbReference>
<comment type="similarity">
    <text evidence="1">Belongs to the P-Pant transferase superfamily. Gsp/Sfp/HetI/AcpT family.</text>
</comment>
<evidence type="ECO:0000256" key="1">
    <source>
        <dbReference type="ARBA" id="ARBA00010990"/>
    </source>
</evidence>
<dbReference type="Pfam" id="PF01648">
    <property type="entry name" value="ACPS"/>
    <property type="match status" value="1"/>
</dbReference>
<dbReference type="GO" id="GO:0005829">
    <property type="term" value="C:cytosol"/>
    <property type="evidence" value="ECO:0007669"/>
    <property type="project" value="TreeGrafter"/>
</dbReference>
<organism evidence="5 6">
    <name type="scientific">Ensifer oleiphilus</name>
    <dbReference type="NCBI Taxonomy" id="2742698"/>
    <lineage>
        <taxon>Bacteria</taxon>
        <taxon>Pseudomonadati</taxon>
        <taxon>Pseudomonadota</taxon>
        <taxon>Alphaproteobacteria</taxon>
        <taxon>Hyphomicrobiales</taxon>
        <taxon>Rhizobiaceae</taxon>
        <taxon>Sinorhizobium/Ensifer group</taxon>
        <taxon>Ensifer</taxon>
    </lineage>
</organism>
<dbReference type="PANTHER" id="PTHR12215:SF10">
    <property type="entry name" value="L-AMINOADIPATE-SEMIALDEHYDE DEHYDROGENASE-PHOSPHOPANTETHEINYL TRANSFERASE"/>
    <property type="match status" value="1"/>
</dbReference>
<reference evidence="5 6" key="1">
    <citation type="submission" date="2020-06" db="EMBL/GenBank/DDBJ databases">
        <authorList>
            <person name="Grouzdev D.S."/>
        </authorList>
    </citation>
    <scope>NUCLEOTIDE SEQUENCE [LARGE SCALE GENOMIC DNA]</scope>
    <source>
        <strain evidence="5 6">HO-A22</strain>
    </source>
</reference>
<dbReference type="InterPro" id="IPR008278">
    <property type="entry name" value="4-PPantetheinyl_Trfase_dom"/>
</dbReference>